<feature type="signal peptide" evidence="3">
    <location>
        <begin position="1"/>
        <end position="26"/>
    </location>
</feature>
<dbReference type="InterPro" id="IPR029058">
    <property type="entry name" value="AB_hydrolase_fold"/>
</dbReference>
<dbReference type="RefSeq" id="WP_122185803.1">
    <property type="nucleotide sequence ID" value="NZ_RFFH01000001.1"/>
</dbReference>
<dbReference type="PROSITE" id="PS51318">
    <property type="entry name" value="TAT"/>
    <property type="match status" value="1"/>
</dbReference>
<evidence type="ECO:0008006" key="6">
    <source>
        <dbReference type="Google" id="ProtNLM"/>
    </source>
</evidence>
<protein>
    <recommendedName>
        <fullName evidence="6">Esterase</fullName>
    </recommendedName>
</protein>
<reference evidence="4 5" key="1">
    <citation type="submission" date="2018-10" db="EMBL/GenBank/DDBJ databases">
        <title>Isolation from cow dung.</title>
        <authorList>
            <person name="Ling L."/>
        </authorList>
    </citation>
    <scope>NUCLEOTIDE SEQUENCE [LARGE SCALE GENOMIC DNA]</scope>
    <source>
        <strain evidence="4 5">NEAU-LL90</strain>
    </source>
</reference>
<evidence type="ECO:0000256" key="3">
    <source>
        <dbReference type="SAM" id="SignalP"/>
    </source>
</evidence>
<evidence type="ECO:0000256" key="1">
    <source>
        <dbReference type="ARBA" id="ARBA00022729"/>
    </source>
</evidence>
<evidence type="ECO:0000256" key="2">
    <source>
        <dbReference type="ARBA" id="ARBA00022801"/>
    </source>
</evidence>
<dbReference type="Proteomes" id="UP000279275">
    <property type="component" value="Unassembled WGS sequence"/>
</dbReference>
<organism evidence="4 5">
    <name type="scientific">Nocardia stercoris</name>
    <dbReference type="NCBI Taxonomy" id="2483361"/>
    <lineage>
        <taxon>Bacteria</taxon>
        <taxon>Bacillati</taxon>
        <taxon>Actinomycetota</taxon>
        <taxon>Actinomycetes</taxon>
        <taxon>Mycobacteriales</taxon>
        <taxon>Nocardiaceae</taxon>
        <taxon>Nocardia</taxon>
    </lineage>
</organism>
<dbReference type="AlphaFoldDB" id="A0A3M2LDZ9"/>
<evidence type="ECO:0000313" key="4">
    <source>
        <dbReference type="EMBL" id="RMI34833.1"/>
    </source>
</evidence>
<dbReference type="SUPFAM" id="SSF53474">
    <property type="entry name" value="alpha/beta-Hydrolases"/>
    <property type="match status" value="2"/>
</dbReference>
<dbReference type="Gene3D" id="3.40.50.1820">
    <property type="entry name" value="alpha/beta hydrolase"/>
    <property type="match status" value="1"/>
</dbReference>
<dbReference type="InterPro" id="IPR010126">
    <property type="entry name" value="Esterase_phb"/>
</dbReference>
<dbReference type="GO" id="GO:0005576">
    <property type="term" value="C:extracellular region"/>
    <property type="evidence" value="ECO:0007669"/>
    <property type="project" value="InterPro"/>
</dbReference>
<dbReference type="InterPro" id="IPR050955">
    <property type="entry name" value="Plant_Biomass_Hydrol_Est"/>
</dbReference>
<keyword evidence="2" id="KW-0378">Hydrolase</keyword>
<comment type="caution">
    <text evidence="4">The sequence shown here is derived from an EMBL/GenBank/DDBJ whole genome shotgun (WGS) entry which is preliminary data.</text>
</comment>
<keyword evidence="1 3" id="KW-0732">Signal</keyword>
<gene>
    <name evidence="4" type="ORF">EBN03_00120</name>
</gene>
<dbReference type="Pfam" id="PF10503">
    <property type="entry name" value="Esterase_PHB"/>
    <property type="match status" value="1"/>
</dbReference>
<dbReference type="PANTHER" id="PTHR43037:SF1">
    <property type="entry name" value="BLL1128 PROTEIN"/>
    <property type="match status" value="1"/>
</dbReference>
<feature type="chain" id="PRO_5018072207" description="Esterase" evidence="3">
    <location>
        <begin position="27"/>
        <end position="346"/>
    </location>
</feature>
<dbReference type="EMBL" id="RFFH01000001">
    <property type="protein sequence ID" value="RMI34833.1"/>
    <property type="molecule type" value="Genomic_DNA"/>
</dbReference>
<proteinExistence type="predicted"/>
<dbReference type="PANTHER" id="PTHR43037">
    <property type="entry name" value="UNNAMED PRODUCT-RELATED"/>
    <property type="match status" value="1"/>
</dbReference>
<dbReference type="InterPro" id="IPR006311">
    <property type="entry name" value="TAT_signal"/>
</dbReference>
<dbReference type="GO" id="GO:0016787">
    <property type="term" value="F:hydrolase activity"/>
    <property type="evidence" value="ECO:0007669"/>
    <property type="project" value="UniProtKB-KW"/>
</dbReference>
<keyword evidence="5" id="KW-1185">Reference proteome</keyword>
<evidence type="ECO:0000313" key="5">
    <source>
        <dbReference type="Proteomes" id="UP000279275"/>
    </source>
</evidence>
<accession>A0A3M2LDZ9</accession>
<sequence>MSRSRRSLLITALAGLLVATATTAAADPPADQVVDDSFTANDTTYTFRAVVPATVSEHPAMVVVVHGCQTTAVQQEQSIELDPIARRDGFVVLYVDGSPLDTRQNRCWSGMLNPDGESRDSGDAAAVAGMTRLAADRYGVDPDRIYAVGMSSGAYETALLGGWFPDLYAAIGIHSGAPFAHGALGCLNLYLPTMSPEQLAAQAFSAQGANTRVLPVVDFQGDADTTVPQRCAQDTVEQWRLTDNLALAAHDDPDRIPALPADTHDGVADTPGGHPFTVSTWTLADRDCPVLQAWTIHGMDHFWSGGSPAPDAAPFTDPRGPNAAALAWDFFSRVQRTGDGYRCLPG</sequence>
<name>A0A3M2LDZ9_9NOCA</name>
<dbReference type="OrthoDB" id="9767239at2"/>